<name>A0A3E0MBY4_9CHRO</name>
<dbReference type="PANTHER" id="PTHR30386">
    <property type="entry name" value="MEMBRANE FUSION SUBUNIT OF EMRAB-TOLC MULTIDRUG EFFLUX PUMP"/>
    <property type="match status" value="1"/>
</dbReference>
<protein>
    <submittedName>
        <fullName evidence="10">HlyD family efflux transporter periplasmic adaptor subunit</fullName>
    </submittedName>
</protein>
<keyword evidence="5 7" id="KW-0472">Membrane</keyword>
<evidence type="ECO:0000259" key="8">
    <source>
        <dbReference type="Pfam" id="PF25917"/>
    </source>
</evidence>
<dbReference type="Gene3D" id="1.10.287.470">
    <property type="entry name" value="Helix hairpin bin"/>
    <property type="match status" value="1"/>
</dbReference>
<evidence type="ECO:0000256" key="3">
    <source>
        <dbReference type="ARBA" id="ARBA00022692"/>
    </source>
</evidence>
<evidence type="ECO:0000256" key="5">
    <source>
        <dbReference type="ARBA" id="ARBA00023136"/>
    </source>
</evidence>
<comment type="similarity">
    <text evidence="2">Belongs to the membrane fusion protein (MFP) (TC 8.A.1) family.</text>
</comment>
<dbReference type="Proteomes" id="UP000257002">
    <property type="component" value="Unassembled WGS sequence"/>
</dbReference>
<keyword evidence="6" id="KW-0175">Coiled coil</keyword>
<evidence type="ECO:0000256" key="6">
    <source>
        <dbReference type="SAM" id="Coils"/>
    </source>
</evidence>
<evidence type="ECO:0000259" key="9">
    <source>
        <dbReference type="Pfam" id="PF26002"/>
    </source>
</evidence>
<dbReference type="Gene3D" id="2.40.50.100">
    <property type="match status" value="2"/>
</dbReference>
<dbReference type="InterPro" id="IPR050739">
    <property type="entry name" value="MFP"/>
</dbReference>
<dbReference type="AlphaFoldDB" id="A0A3E0MBY4"/>
<evidence type="ECO:0000256" key="2">
    <source>
        <dbReference type="ARBA" id="ARBA00009477"/>
    </source>
</evidence>
<comment type="caution">
    <text evidence="10">The sequence shown here is derived from an EMBL/GenBank/DDBJ whole genome shotgun (WGS) entry which is preliminary data.</text>
</comment>
<keyword evidence="3 7" id="KW-0812">Transmembrane</keyword>
<feature type="domain" description="AprE-like beta-barrel" evidence="9">
    <location>
        <begin position="378"/>
        <end position="477"/>
    </location>
</feature>
<sequence length="497" mass="55399">MLNSPKENFLFLGEEKELLPPLNRWMNWGGLLIAGTFGLTIILASVFKYNVTVQAPASIRPDGELRIVQAGIEGQVKQIVVKANQEVKAGDTLIILDDSRLQIQKTQLEDLIQQSKLQLLQINAQIRAQDSQILAETEKGNRAIASAKAQLSRSRRDYQDKQITSQADVEEAQAKVKSAREKLQQTQAELKAAEANLRSIQDSLTVAIIKHRRYKIVAEEGALPLDQLEEAQLAVNQQKESIEAQKATIKAQKNLIEQHKQDLIATIASLQRVQAFLNPNRAEVTIANENITQEKATNNALLATLNKERDFLLEQRINLQKQIKSDLRELQKLAIDLKHTTIKAPTDGTVLKINLRNPGQTVETNSEIAQIAPSNTPLIIKALVTAQDVSKVKTDQKAQLKVSACPYPDYGTLKGKVKQISPDARPLKTYSTFLQTEASNLDRNFYEVTIEPESLSLRSGANQCSIQLGMEGKVDIISREETLLQYLLRKARLSADL</sequence>
<keyword evidence="4 7" id="KW-1133">Transmembrane helix</keyword>
<feature type="domain" description="Multidrug resistance protein MdtA-like barrel-sandwich hybrid" evidence="8">
    <location>
        <begin position="68"/>
        <end position="367"/>
    </location>
</feature>
<dbReference type="Gene3D" id="2.40.30.170">
    <property type="match status" value="1"/>
</dbReference>
<organism evidence="10 11">
    <name type="scientific">Microcystis wesenbergii TW10</name>
    <dbReference type="NCBI Taxonomy" id="2060474"/>
    <lineage>
        <taxon>Bacteria</taxon>
        <taxon>Bacillati</taxon>
        <taxon>Cyanobacteriota</taxon>
        <taxon>Cyanophyceae</taxon>
        <taxon>Oscillatoriophycideae</taxon>
        <taxon>Chroococcales</taxon>
        <taxon>Microcystaceae</taxon>
        <taxon>Microcystis</taxon>
    </lineage>
</organism>
<comment type="subcellular location">
    <subcellularLocation>
        <location evidence="1">Membrane</location>
        <topology evidence="1">Single-pass membrane protein</topology>
    </subcellularLocation>
</comment>
<evidence type="ECO:0000256" key="7">
    <source>
        <dbReference type="SAM" id="Phobius"/>
    </source>
</evidence>
<evidence type="ECO:0000313" key="10">
    <source>
        <dbReference type="EMBL" id="REJ57117.1"/>
    </source>
</evidence>
<evidence type="ECO:0000256" key="4">
    <source>
        <dbReference type="ARBA" id="ARBA00022989"/>
    </source>
</evidence>
<proteinExistence type="inferred from homology"/>
<feature type="transmembrane region" description="Helical" evidence="7">
    <location>
        <begin position="25"/>
        <end position="47"/>
    </location>
</feature>
<dbReference type="GO" id="GO:0016020">
    <property type="term" value="C:membrane"/>
    <property type="evidence" value="ECO:0007669"/>
    <property type="project" value="UniProtKB-SubCell"/>
</dbReference>
<dbReference type="Pfam" id="PF26002">
    <property type="entry name" value="Beta-barrel_AprE"/>
    <property type="match status" value="1"/>
</dbReference>
<dbReference type="InterPro" id="IPR058625">
    <property type="entry name" value="MdtA-like_BSH"/>
</dbReference>
<gene>
    <name evidence="10" type="ORF">DWQ51_03025</name>
</gene>
<dbReference type="InterPro" id="IPR058982">
    <property type="entry name" value="Beta-barrel_AprE"/>
</dbReference>
<accession>A0A3E0MBY4</accession>
<dbReference type="EMBL" id="QQWD01000002">
    <property type="protein sequence ID" value="REJ57117.1"/>
    <property type="molecule type" value="Genomic_DNA"/>
</dbReference>
<feature type="coiled-coil region" evidence="6">
    <location>
        <begin position="169"/>
        <end position="262"/>
    </location>
</feature>
<dbReference type="Pfam" id="PF25917">
    <property type="entry name" value="BSH_RND"/>
    <property type="match status" value="1"/>
</dbReference>
<evidence type="ECO:0000256" key="1">
    <source>
        <dbReference type="ARBA" id="ARBA00004167"/>
    </source>
</evidence>
<reference evidence="10 11" key="1">
    <citation type="submission" date="2017-10" db="EMBL/GenBank/DDBJ databases">
        <title>A large-scale comparative metagenomic study reveals the eutrophication-driven functional interactions in six Microcystis-epibionts communities.</title>
        <authorList>
            <person name="Li Q."/>
            <person name="Lin F."/>
        </authorList>
    </citation>
    <scope>NUCLEOTIDE SEQUENCE [LARGE SCALE GENOMIC DNA]</scope>
    <source>
        <strain evidence="10">TW10</strain>
    </source>
</reference>
<evidence type="ECO:0000313" key="11">
    <source>
        <dbReference type="Proteomes" id="UP000257002"/>
    </source>
</evidence>
<dbReference type="PANTHER" id="PTHR30386:SF26">
    <property type="entry name" value="TRANSPORT PROTEIN COMB"/>
    <property type="match status" value="1"/>
</dbReference>